<dbReference type="PANTHER" id="PTHR31424">
    <property type="entry name" value="PROTEIN CBG23806"/>
    <property type="match status" value="1"/>
</dbReference>
<protein>
    <submittedName>
        <fullName evidence="2">Uncharacterized protein</fullName>
    </submittedName>
</protein>
<keyword evidence="3" id="KW-1185">Reference proteome</keyword>
<dbReference type="PANTHER" id="PTHR31424:SF3">
    <property type="entry name" value="RING-TYPE DOMAIN-CONTAINING PROTEIN"/>
    <property type="match status" value="1"/>
</dbReference>
<proteinExistence type="predicted"/>
<accession>A0A2B4S9S1</accession>
<evidence type="ECO:0000313" key="3">
    <source>
        <dbReference type="Proteomes" id="UP000225706"/>
    </source>
</evidence>
<name>A0A2B4S9S1_STYPI</name>
<comment type="caution">
    <text evidence="2">The sequence shown here is derived from an EMBL/GenBank/DDBJ whole genome shotgun (WGS) entry which is preliminary data.</text>
</comment>
<dbReference type="EMBL" id="LSMT01000154">
    <property type="protein sequence ID" value="PFX25282.1"/>
    <property type="molecule type" value="Genomic_DNA"/>
</dbReference>
<dbReference type="Proteomes" id="UP000225706">
    <property type="component" value="Unassembled WGS sequence"/>
</dbReference>
<evidence type="ECO:0000256" key="1">
    <source>
        <dbReference type="SAM" id="Coils"/>
    </source>
</evidence>
<sequence>MIFKNINGVALPSLVVDLYSLLFPCDGTAAELMCRSVLAACRLRFQGVEEELMGSRQEIHEWKEEIEDLEDQKKELAEVQATKSTKSRAAVALWFLKSYGLELSCLKGADAKHGTPYTLHFDSEKSAVPTPTPTSITNEEDEKLEQVLFLLDKFCPSDELYHKLTMMCDELPKSYLVKQKRNELNKICTIQPVPGQYPGVLISVSEALVEHGRELLKNNPHYDLNEPVKVKISRDGAKMSRSTNFMILSFFLLQTGEKVMSSRGNRTIAIVNGPEKYDTMVNSFRSAINEINTTLEAGSIEVDGKEVKIEMFLGGDYKFLLMAMGLSGATSTYAWCLIHKLEH</sequence>
<gene>
    <name evidence="2" type="ORF">AWC38_SpisGene10082</name>
</gene>
<feature type="coiled-coil region" evidence="1">
    <location>
        <begin position="45"/>
        <end position="79"/>
    </location>
</feature>
<reference evidence="3" key="1">
    <citation type="journal article" date="2017" name="bioRxiv">
        <title>Comparative analysis of the genomes of Stylophora pistillata and Acropora digitifera provides evidence for extensive differences between species of corals.</title>
        <authorList>
            <person name="Voolstra C.R."/>
            <person name="Li Y."/>
            <person name="Liew Y.J."/>
            <person name="Baumgarten S."/>
            <person name="Zoccola D."/>
            <person name="Flot J.-F."/>
            <person name="Tambutte S."/>
            <person name="Allemand D."/>
            <person name="Aranda M."/>
        </authorList>
    </citation>
    <scope>NUCLEOTIDE SEQUENCE [LARGE SCALE GENOMIC DNA]</scope>
</reference>
<evidence type="ECO:0000313" key="2">
    <source>
        <dbReference type="EMBL" id="PFX25282.1"/>
    </source>
</evidence>
<organism evidence="2 3">
    <name type="scientific">Stylophora pistillata</name>
    <name type="common">Smooth cauliflower coral</name>
    <dbReference type="NCBI Taxonomy" id="50429"/>
    <lineage>
        <taxon>Eukaryota</taxon>
        <taxon>Metazoa</taxon>
        <taxon>Cnidaria</taxon>
        <taxon>Anthozoa</taxon>
        <taxon>Hexacorallia</taxon>
        <taxon>Scleractinia</taxon>
        <taxon>Astrocoeniina</taxon>
        <taxon>Pocilloporidae</taxon>
        <taxon>Stylophora</taxon>
    </lineage>
</organism>
<dbReference type="AlphaFoldDB" id="A0A2B4S9S1"/>
<keyword evidence="1" id="KW-0175">Coiled coil</keyword>
<dbReference type="OrthoDB" id="5988461at2759"/>